<dbReference type="Pfam" id="PF00702">
    <property type="entry name" value="Hydrolase"/>
    <property type="match status" value="1"/>
</dbReference>
<dbReference type="InterPro" id="IPR036412">
    <property type="entry name" value="HAD-like_sf"/>
</dbReference>
<dbReference type="SFLD" id="SFLDG01129">
    <property type="entry name" value="C1.5:_HAD__Beta-PGM__Phosphata"/>
    <property type="match status" value="1"/>
</dbReference>
<gene>
    <name evidence="2" type="primary">LOC106815873</name>
</gene>
<reference evidence="2" key="1">
    <citation type="submission" date="2025-08" db="UniProtKB">
        <authorList>
            <consortium name="RefSeq"/>
        </authorList>
    </citation>
    <scope>IDENTIFICATION</scope>
</reference>
<dbReference type="RefSeq" id="XP_014675884.1">
    <property type="nucleotide sequence ID" value="XM_014820398.1"/>
</dbReference>
<dbReference type="PANTHER" id="PTHR43434">
    <property type="entry name" value="PHOSPHOGLYCOLATE PHOSPHATASE"/>
    <property type="match status" value="1"/>
</dbReference>
<protein>
    <submittedName>
        <fullName evidence="2">Phosphonoacetaldehyde hydrolase-like</fullName>
    </submittedName>
</protein>
<dbReference type="Gene3D" id="3.40.50.1000">
    <property type="entry name" value="HAD superfamily/HAD-like"/>
    <property type="match status" value="1"/>
</dbReference>
<dbReference type="HAMAP" id="MF_01375">
    <property type="entry name" value="PhnX"/>
    <property type="match status" value="1"/>
</dbReference>
<dbReference type="InterPro" id="IPR050155">
    <property type="entry name" value="HAD-like_hydrolase_sf"/>
</dbReference>
<proteinExistence type="inferred from homology"/>
<sequence length="284" mass="31937">MSAMSQYYRFTRTYIGPLKACLLDWSGTTADKYVIAPAVVFQDVFKKHKVPISMLEAREPMGLRKDLHILEITRTNEVRERWFSVHAKYPEQAEVDAMFADFVPMQLECLSKYTKLIPGAAEAVKTLRNQYGLKIGSTTGFTRPMVDILERDAKKQGLTFDCTVAGDEVTNGSRPKPHMVFRNMDLLDVHPVQAVLKVDDTVSGIGEALAAGCWGVGVARYSNYMHINSLGEEKHVPETEIRRRLEHSRDLLRKAGSHYVVDSIADLPEVVEKINARLANGEKP</sequence>
<dbReference type="SFLD" id="SFLDS00003">
    <property type="entry name" value="Haloacid_Dehalogenase"/>
    <property type="match status" value="1"/>
</dbReference>
<dbReference type="NCBIfam" id="TIGR01422">
    <property type="entry name" value="phosphonatase"/>
    <property type="match status" value="1"/>
</dbReference>
<dbReference type="InterPro" id="IPR006323">
    <property type="entry name" value="Phosphonoacetald_hydro"/>
</dbReference>
<dbReference type="Gene3D" id="1.10.150.240">
    <property type="entry name" value="Putative phosphatase, domain 2"/>
    <property type="match status" value="1"/>
</dbReference>
<dbReference type="SUPFAM" id="SSF56784">
    <property type="entry name" value="HAD-like"/>
    <property type="match status" value="1"/>
</dbReference>
<dbReference type="InterPro" id="IPR023198">
    <property type="entry name" value="PGP-like_dom2"/>
</dbReference>
<dbReference type="GeneID" id="106815873"/>
<accession>A0ABM1EUL3</accession>
<name>A0ABM1EUL3_PRICU</name>
<dbReference type="InterPro" id="IPR023214">
    <property type="entry name" value="HAD_sf"/>
</dbReference>
<organism evidence="1 2">
    <name type="scientific">Priapulus caudatus</name>
    <name type="common">Priapulid worm</name>
    <dbReference type="NCBI Taxonomy" id="37621"/>
    <lineage>
        <taxon>Eukaryota</taxon>
        <taxon>Metazoa</taxon>
        <taxon>Ecdysozoa</taxon>
        <taxon>Scalidophora</taxon>
        <taxon>Priapulida</taxon>
        <taxon>Priapulimorpha</taxon>
        <taxon>Priapulimorphida</taxon>
        <taxon>Priapulidae</taxon>
        <taxon>Priapulus</taxon>
    </lineage>
</organism>
<dbReference type="PANTHER" id="PTHR43434:SF19">
    <property type="entry name" value="PHOSPHONOACETALDEHYDE HYDROLASE"/>
    <property type="match status" value="1"/>
</dbReference>
<evidence type="ECO:0000313" key="2">
    <source>
        <dbReference type="RefSeq" id="XP_014675884.1"/>
    </source>
</evidence>
<keyword evidence="1" id="KW-1185">Reference proteome</keyword>
<dbReference type="Proteomes" id="UP000695022">
    <property type="component" value="Unplaced"/>
</dbReference>
<evidence type="ECO:0000313" key="1">
    <source>
        <dbReference type="Proteomes" id="UP000695022"/>
    </source>
</evidence>